<sequence length="120" mass="13642">MRVRVQLEAFKEKIPIEADKLNSNITEVEIKLCALTIVCTFLNPYAAEWDADRYVNAVKAGPPRSSESRKVAQLKLDKYYRPLELGHLIEPATIVDIHGQILVWYLPGILTNFRVVSQCS</sequence>
<proteinExistence type="predicted"/>
<dbReference type="InParanoid" id="A0A0D0E1I9"/>
<reference evidence="1 2" key="1">
    <citation type="submission" date="2014-04" db="EMBL/GenBank/DDBJ databases">
        <authorList>
            <consortium name="DOE Joint Genome Institute"/>
            <person name="Kuo A."/>
            <person name="Kohler A."/>
            <person name="Jargeat P."/>
            <person name="Nagy L.G."/>
            <person name="Floudas D."/>
            <person name="Copeland A."/>
            <person name="Barry K.W."/>
            <person name="Cichocki N."/>
            <person name="Veneault-Fourrey C."/>
            <person name="LaButti K."/>
            <person name="Lindquist E.A."/>
            <person name="Lipzen A."/>
            <person name="Lundell T."/>
            <person name="Morin E."/>
            <person name="Murat C."/>
            <person name="Sun H."/>
            <person name="Tunlid A."/>
            <person name="Henrissat B."/>
            <person name="Grigoriev I.V."/>
            <person name="Hibbett D.S."/>
            <person name="Martin F."/>
            <person name="Nordberg H.P."/>
            <person name="Cantor M.N."/>
            <person name="Hua S.X."/>
        </authorList>
    </citation>
    <scope>NUCLEOTIDE SEQUENCE [LARGE SCALE GENOMIC DNA]</scope>
    <source>
        <strain evidence="1 2">Ve08.2h10</strain>
    </source>
</reference>
<dbReference type="AlphaFoldDB" id="A0A0D0E1I9"/>
<dbReference type="EMBL" id="KN824924">
    <property type="protein sequence ID" value="KIK97711.1"/>
    <property type="molecule type" value="Genomic_DNA"/>
</dbReference>
<gene>
    <name evidence="1" type="ORF">PAXRUDRAFT_135758</name>
</gene>
<evidence type="ECO:0000313" key="2">
    <source>
        <dbReference type="Proteomes" id="UP000054538"/>
    </source>
</evidence>
<protein>
    <submittedName>
        <fullName evidence="1">Uncharacterized protein</fullName>
    </submittedName>
</protein>
<dbReference type="Proteomes" id="UP000054538">
    <property type="component" value="Unassembled WGS sequence"/>
</dbReference>
<dbReference type="OrthoDB" id="2609426at2759"/>
<dbReference type="HOGENOM" id="CLU_2050369_0_0_1"/>
<accession>A0A0D0E1I9</accession>
<name>A0A0D0E1I9_9AGAM</name>
<reference evidence="2" key="2">
    <citation type="submission" date="2015-01" db="EMBL/GenBank/DDBJ databases">
        <title>Evolutionary Origins and Diversification of the Mycorrhizal Mutualists.</title>
        <authorList>
            <consortium name="DOE Joint Genome Institute"/>
            <consortium name="Mycorrhizal Genomics Consortium"/>
            <person name="Kohler A."/>
            <person name="Kuo A."/>
            <person name="Nagy L.G."/>
            <person name="Floudas D."/>
            <person name="Copeland A."/>
            <person name="Barry K.W."/>
            <person name="Cichocki N."/>
            <person name="Veneault-Fourrey C."/>
            <person name="LaButti K."/>
            <person name="Lindquist E.A."/>
            <person name="Lipzen A."/>
            <person name="Lundell T."/>
            <person name="Morin E."/>
            <person name="Murat C."/>
            <person name="Riley R."/>
            <person name="Ohm R."/>
            <person name="Sun H."/>
            <person name="Tunlid A."/>
            <person name="Henrissat B."/>
            <person name="Grigoriev I.V."/>
            <person name="Hibbett D.S."/>
            <person name="Martin F."/>
        </authorList>
    </citation>
    <scope>NUCLEOTIDE SEQUENCE [LARGE SCALE GENOMIC DNA]</scope>
    <source>
        <strain evidence="2">Ve08.2h10</strain>
    </source>
</reference>
<evidence type="ECO:0000313" key="1">
    <source>
        <dbReference type="EMBL" id="KIK97711.1"/>
    </source>
</evidence>
<organism evidence="1 2">
    <name type="scientific">Paxillus rubicundulus Ve08.2h10</name>
    <dbReference type="NCBI Taxonomy" id="930991"/>
    <lineage>
        <taxon>Eukaryota</taxon>
        <taxon>Fungi</taxon>
        <taxon>Dikarya</taxon>
        <taxon>Basidiomycota</taxon>
        <taxon>Agaricomycotina</taxon>
        <taxon>Agaricomycetes</taxon>
        <taxon>Agaricomycetidae</taxon>
        <taxon>Boletales</taxon>
        <taxon>Paxilineae</taxon>
        <taxon>Paxillaceae</taxon>
        <taxon>Paxillus</taxon>
    </lineage>
</organism>
<keyword evidence="2" id="KW-1185">Reference proteome</keyword>